<proteinExistence type="predicted"/>
<reference evidence="3" key="2">
    <citation type="submission" date="2025-08" db="UniProtKB">
        <authorList>
            <consortium name="RefSeq"/>
        </authorList>
    </citation>
    <scope>IDENTIFICATION</scope>
    <source>
        <tissue evidence="3">Leaf</tissue>
    </source>
</reference>
<evidence type="ECO:0000313" key="2">
    <source>
        <dbReference type="Proteomes" id="UP000694864"/>
    </source>
</evidence>
<dbReference type="RefSeq" id="XP_019097342.1">
    <property type="nucleotide sequence ID" value="XM_019241797.1"/>
</dbReference>
<evidence type="ECO:0000313" key="3">
    <source>
        <dbReference type="RefSeq" id="XP_019097342.1"/>
    </source>
</evidence>
<evidence type="ECO:0000256" key="1">
    <source>
        <dbReference type="SAM" id="MobiDB-lite"/>
    </source>
</evidence>
<sequence>MNEERTKKSKKKSLMNFYKFSITTSKHSLINPKSKPKIPIRPSIPQVEVEAKPIVQSHKTQNHVMRDIFELETCSSRNNERKRDGGGGAAEEGRKSVSHVEKDTAARIAAAAEMLTVRILAADMPGFMQAHAFRCARMTLDSLEKFSSKHMAFNLKKKTINLLVFWIYKNKMDGRVNRLRELNKKTE</sequence>
<dbReference type="GeneID" id="104770391"/>
<keyword evidence="2" id="KW-1185">Reference proteome</keyword>
<dbReference type="Proteomes" id="UP000694864">
    <property type="component" value="Chromosome 20"/>
</dbReference>
<protein>
    <submittedName>
        <fullName evidence="3">Uncharacterized protein LOC104770391 isoform X2</fullName>
    </submittedName>
</protein>
<accession>A0ABM1REA4</accession>
<organism evidence="2 3">
    <name type="scientific">Camelina sativa</name>
    <name type="common">False flax</name>
    <name type="synonym">Myagrum sativum</name>
    <dbReference type="NCBI Taxonomy" id="90675"/>
    <lineage>
        <taxon>Eukaryota</taxon>
        <taxon>Viridiplantae</taxon>
        <taxon>Streptophyta</taxon>
        <taxon>Embryophyta</taxon>
        <taxon>Tracheophyta</taxon>
        <taxon>Spermatophyta</taxon>
        <taxon>Magnoliopsida</taxon>
        <taxon>eudicotyledons</taxon>
        <taxon>Gunneridae</taxon>
        <taxon>Pentapetalae</taxon>
        <taxon>rosids</taxon>
        <taxon>malvids</taxon>
        <taxon>Brassicales</taxon>
        <taxon>Brassicaceae</taxon>
        <taxon>Camelineae</taxon>
        <taxon>Camelina</taxon>
    </lineage>
</organism>
<gene>
    <name evidence="3" type="primary">LOC104770391</name>
</gene>
<reference evidence="2" key="1">
    <citation type="journal article" date="2014" name="Nat. Commun.">
        <title>The emerging biofuel crop Camelina sativa retains a highly undifferentiated hexaploid genome structure.</title>
        <authorList>
            <person name="Kagale S."/>
            <person name="Koh C."/>
            <person name="Nixon J."/>
            <person name="Bollina V."/>
            <person name="Clarke W.E."/>
            <person name="Tuteja R."/>
            <person name="Spillane C."/>
            <person name="Robinson S.J."/>
            <person name="Links M.G."/>
            <person name="Clarke C."/>
            <person name="Higgins E.E."/>
            <person name="Huebert T."/>
            <person name="Sharpe A.G."/>
            <person name="Parkin I.A."/>
        </authorList>
    </citation>
    <scope>NUCLEOTIDE SEQUENCE [LARGE SCALE GENOMIC DNA]</scope>
    <source>
        <strain evidence="2">cv. DH55</strain>
    </source>
</reference>
<feature type="compositionally biased region" description="Basic and acidic residues" evidence="1">
    <location>
        <begin position="78"/>
        <end position="100"/>
    </location>
</feature>
<feature type="region of interest" description="Disordered" evidence="1">
    <location>
        <begin position="75"/>
        <end position="100"/>
    </location>
</feature>
<name>A0ABM1REA4_CAMSA</name>